<dbReference type="InterPro" id="IPR013783">
    <property type="entry name" value="Ig-like_fold"/>
</dbReference>
<evidence type="ECO:0000256" key="1">
    <source>
        <dbReference type="SAM" id="MobiDB-lite"/>
    </source>
</evidence>
<feature type="domain" description="PKD/Chitinase" evidence="3">
    <location>
        <begin position="142"/>
        <end position="234"/>
    </location>
</feature>
<keyword evidence="2" id="KW-0732">Signal</keyword>
<evidence type="ECO:0000256" key="2">
    <source>
        <dbReference type="SAM" id="SignalP"/>
    </source>
</evidence>
<feature type="region of interest" description="Disordered" evidence="1">
    <location>
        <begin position="19"/>
        <end position="93"/>
    </location>
</feature>
<protein>
    <recommendedName>
        <fullName evidence="3">PKD/Chitinase domain-containing protein</fullName>
    </recommendedName>
</protein>
<organism evidence="4 5">
    <name type="scientific">Stigmatella aurantiaca</name>
    <dbReference type="NCBI Taxonomy" id="41"/>
    <lineage>
        <taxon>Bacteria</taxon>
        <taxon>Pseudomonadati</taxon>
        <taxon>Myxococcota</taxon>
        <taxon>Myxococcia</taxon>
        <taxon>Myxococcales</taxon>
        <taxon>Cystobacterineae</taxon>
        <taxon>Archangiaceae</taxon>
        <taxon>Stigmatella</taxon>
    </lineage>
</organism>
<reference evidence="5" key="1">
    <citation type="submission" date="2016-10" db="EMBL/GenBank/DDBJ databases">
        <authorList>
            <person name="Varghese N."/>
            <person name="Submissions S."/>
        </authorList>
    </citation>
    <scope>NUCLEOTIDE SEQUENCE [LARGE SCALE GENOMIC DNA]</scope>
    <source>
        <strain evidence="5">DSM 17044</strain>
    </source>
</reference>
<sequence length="339" mass="34171">MSRRLLSLVALTVLSGSLGFGCGGEDDPAPTPPAENKSPTLTGPTAQSSQVSSGVAVTLSVTASDPEGDTLTHAWEQTSPASPAGTFSSTTAANPTWTAPTVTASTAFTLRVTVSDGNGGSVQGTVTITVAPVVAENLPPEVAATITAPSALKAGATGTLSITATDPEGDPLTYTWAQKAPSTQGTFVGGTTGTSAQWFSPQVGTETSFTLEVSVSDGKAAPVVRTVTVPVTVPAYSDVQSVWSTNGLCTGCHGTAGGLSLAQGSSYAALVNVNNNNAACNTLKRVLPSDPDNSALVRKLEGTTCGNRMPRGANAAHFDNNPGQLILIRSWILGGALNN</sequence>
<dbReference type="Gene3D" id="2.60.40.10">
    <property type="entry name" value="Immunoglobulins"/>
    <property type="match status" value="2"/>
</dbReference>
<dbReference type="Proteomes" id="UP000182719">
    <property type="component" value="Unassembled WGS sequence"/>
</dbReference>
<feature type="signal peptide" evidence="2">
    <location>
        <begin position="1"/>
        <end position="21"/>
    </location>
</feature>
<evidence type="ECO:0000313" key="4">
    <source>
        <dbReference type="EMBL" id="SEL21052.1"/>
    </source>
</evidence>
<proteinExistence type="predicted"/>
<accession>A0A1H7NBS6</accession>
<gene>
    <name evidence="4" type="ORF">SAMN05444354_104286</name>
</gene>
<dbReference type="PROSITE" id="PS51257">
    <property type="entry name" value="PROKAR_LIPOPROTEIN"/>
    <property type="match status" value="1"/>
</dbReference>
<dbReference type="AlphaFoldDB" id="A0A1H7NBS6"/>
<dbReference type="Pfam" id="PF17963">
    <property type="entry name" value="Big_9"/>
    <property type="match status" value="2"/>
</dbReference>
<keyword evidence="5" id="KW-1185">Reference proteome</keyword>
<dbReference type="SMART" id="SM00089">
    <property type="entry name" value="PKD"/>
    <property type="match status" value="2"/>
</dbReference>
<feature type="chain" id="PRO_5010300213" description="PKD/Chitinase domain-containing protein" evidence="2">
    <location>
        <begin position="22"/>
        <end position="339"/>
    </location>
</feature>
<feature type="compositionally biased region" description="Polar residues" evidence="1">
    <location>
        <begin position="75"/>
        <end position="89"/>
    </location>
</feature>
<dbReference type="RefSeq" id="WP_143101376.1">
    <property type="nucleotide sequence ID" value="NZ_FOAP01000004.1"/>
</dbReference>
<dbReference type="InterPro" id="IPR022409">
    <property type="entry name" value="PKD/Chitinase_dom"/>
</dbReference>
<name>A0A1H7NBS6_STIAU</name>
<feature type="domain" description="PKD/Chitinase" evidence="3">
    <location>
        <begin position="44"/>
        <end position="133"/>
    </location>
</feature>
<feature type="compositionally biased region" description="Low complexity" evidence="1">
    <location>
        <begin position="46"/>
        <end position="57"/>
    </location>
</feature>
<dbReference type="EMBL" id="FOAP01000004">
    <property type="protein sequence ID" value="SEL21052.1"/>
    <property type="molecule type" value="Genomic_DNA"/>
</dbReference>
<evidence type="ECO:0000259" key="3">
    <source>
        <dbReference type="SMART" id="SM00089"/>
    </source>
</evidence>
<dbReference type="OrthoDB" id="5524160at2"/>
<evidence type="ECO:0000313" key="5">
    <source>
        <dbReference type="Proteomes" id="UP000182719"/>
    </source>
</evidence>